<gene>
    <name evidence="2" type="ORF">BDV96DRAFT_598957</name>
</gene>
<dbReference type="EMBL" id="ML977321">
    <property type="protein sequence ID" value="KAF2116213.1"/>
    <property type="molecule type" value="Genomic_DNA"/>
</dbReference>
<keyword evidence="3" id="KW-1185">Reference proteome</keyword>
<evidence type="ECO:0000313" key="3">
    <source>
        <dbReference type="Proteomes" id="UP000799770"/>
    </source>
</evidence>
<organism evidence="2 3">
    <name type="scientific">Lophiotrema nucula</name>
    <dbReference type="NCBI Taxonomy" id="690887"/>
    <lineage>
        <taxon>Eukaryota</taxon>
        <taxon>Fungi</taxon>
        <taxon>Dikarya</taxon>
        <taxon>Ascomycota</taxon>
        <taxon>Pezizomycotina</taxon>
        <taxon>Dothideomycetes</taxon>
        <taxon>Pleosporomycetidae</taxon>
        <taxon>Pleosporales</taxon>
        <taxon>Lophiotremataceae</taxon>
        <taxon>Lophiotrema</taxon>
    </lineage>
</organism>
<name>A0A6A5ZBC9_9PLEO</name>
<feature type="region of interest" description="Disordered" evidence="1">
    <location>
        <begin position="328"/>
        <end position="358"/>
    </location>
</feature>
<proteinExistence type="predicted"/>
<evidence type="ECO:0000313" key="2">
    <source>
        <dbReference type="EMBL" id="KAF2116213.1"/>
    </source>
</evidence>
<sequence length="547" mass="60293">MASSSNISAEWTFVHFPIDDDIASGSVKCEMVKTALEDAQEEQLVCITMNADAIHELMKSLAKAPATQLDEAFDSFAKMTVNWGDGVSSMMPDRADIRGGADPSQWKGKILALMRGLSDFTHGQAASVGELLVQAAEARQARYGQKTKMTITQEDVMRVYTDICAKLKLATIVNRGKKARWIGRDAAARGRNAAHAKSLRDADAGFASDEDLDALTSKLGKARIPGAQLDSKASDDALPIKRGLRPVAKAPPRCLHFFSQGYEQNKALLISVGEHFLETVARVIDAFSDHVPPFESDVVIYDELNNAVEEDIGFDVYEHDHQFTVKFPDEGTGAASRPLKKVSAGPSKPSSAAQGERKLVVPKKDLPQFTIDIKEIEGQAEEHDNYKVLRPEQQALDAIQENWGAPPMEILFDESKGIDLRPKRSEPEPEPWELDPGFQKRYRKQCEEQGWDPNPGPDPKNPLDWGLDLLVPLALLSDYTEGASKDIVLAVLNVFVFKRVEIETGGAALLELTAIDVVKVIKYLIHNKGELDPQELMAKRSLRDVAI</sequence>
<dbReference type="Proteomes" id="UP000799770">
    <property type="component" value="Unassembled WGS sequence"/>
</dbReference>
<accession>A0A6A5ZBC9</accession>
<dbReference type="AlphaFoldDB" id="A0A6A5ZBC9"/>
<protein>
    <submittedName>
        <fullName evidence="2">Uncharacterized protein</fullName>
    </submittedName>
</protein>
<evidence type="ECO:0000256" key="1">
    <source>
        <dbReference type="SAM" id="MobiDB-lite"/>
    </source>
</evidence>
<reference evidence="2" key="1">
    <citation type="journal article" date="2020" name="Stud. Mycol.">
        <title>101 Dothideomycetes genomes: a test case for predicting lifestyles and emergence of pathogens.</title>
        <authorList>
            <person name="Haridas S."/>
            <person name="Albert R."/>
            <person name="Binder M."/>
            <person name="Bloem J."/>
            <person name="Labutti K."/>
            <person name="Salamov A."/>
            <person name="Andreopoulos B."/>
            <person name="Baker S."/>
            <person name="Barry K."/>
            <person name="Bills G."/>
            <person name="Bluhm B."/>
            <person name="Cannon C."/>
            <person name="Castanera R."/>
            <person name="Culley D."/>
            <person name="Daum C."/>
            <person name="Ezra D."/>
            <person name="Gonzalez J."/>
            <person name="Henrissat B."/>
            <person name="Kuo A."/>
            <person name="Liang C."/>
            <person name="Lipzen A."/>
            <person name="Lutzoni F."/>
            <person name="Magnuson J."/>
            <person name="Mondo S."/>
            <person name="Nolan M."/>
            <person name="Ohm R."/>
            <person name="Pangilinan J."/>
            <person name="Park H.-J."/>
            <person name="Ramirez L."/>
            <person name="Alfaro M."/>
            <person name="Sun H."/>
            <person name="Tritt A."/>
            <person name="Yoshinaga Y."/>
            <person name="Zwiers L.-H."/>
            <person name="Turgeon B."/>
            <person name="Goodwin S."/>
            <person name="Spatafora J."/>
            <person name="Crous P."/>
            <person name="Grigoriev I."/>
        </authorList>
    </citation>
    <scope>NUCLEOTIDE SEQUENCE</scope>
    <source>
        <strain evidence="2">CBS 627.86</strain>
    </source>
</reference>